<dbReference type="Gene3D" id="2.60.390.10">
    <property type="entry name" value="Beta-galactosidase, domain 3"/>
    <property type="match status" value="1"/>
</dbReference>
<dbReference type="RefSeq" id="XP_018128188.1">
    <property type="nucleotide sequence ID" value="XM_018276662.2"/>
</dbReference>
<dbReference type="EC" id="3.2.1.23" evidence="3"/>
<dbReference type="Proteomes" id="UP000091956">
    <property type="component" value="Unassembled WGS sequence"/>
</dbReference>
<dbReference type="EMBL" id="KV460243">
    <property type="protein sequence ID" value="OBT94455.1"/>
    <property type="molecule type" value="Genomic_DNA"/>
</dbReference>
<dbReference type="InterPro" id="IPR017853">
    <property type="entry name" value="GH"/>
</dbReference>
<keyword evidence="6" id="KW-0325">Glycoprotein</keyword>
<dbReference type="Pfam" id="PF10435">
    <property type="entry name" value="BetaGal_dom2"/>
    <property type="match status" value="1"/>
</dbReference>
<dbReference type="Gene3D" id="2.102.20.10">
    <property type="entry name" value="Beta-galactosidase, domain 2"/>
    <property type="match status" value="1"/>
</dbReference>
<dbReference type="InterPro" id="IPR008979">
    <property type="entry name" value="Galactose-bd-like_sf"/>
</dbReference>
<comment type="catalytic activity">
    <reaction evidence="1">
        <text>Hydrolysis of terminal non-reducing beta-D-galactose residues in beta-D-galactosides.</text>
        <dbReference type="EC" id="3.2.1.23"/>
    </reaction>
</comment>
<dbReference type="InterPro" id="IPR031330">
    <property type="entry name" value="Gly_Hdrlase_35_cat"/>
</dbReference>
<dbReference type="GeneID" id="28840613"/>
<dbReference type="Gene3D" id="3.20.20.80">
    <property type="entry name" value="Glycosidases"/>
    <property type="match status" value="1"/>
</dbReference>
<dbReference type="SUPFAM" id="SSF117100">
    <property type="entry name" value="Beta-galactosidase LacA, domain 3"/>
    <property type="match status" value="1"/>
</dbReference>
<organism evidence="11 12">
    <name type="scientific">Pseudogymnoascus verrucosus</name>
    <dbReference type="NCBI Taxonomy" id="342668"/>
    <lineage>
        <taxon>Eukaryota</taxon>
        <taxon>Fungi</taxon>
        <taxon>Dikarya</taxon>
        <taxon>Ascomycota</taxon>
        <taxon>Pezizomycotina</taxon>
        <taxon>Leotiomycetes</taxon>
        <taxon>Thelebolales</taxon>
        <taxon>Thelebolaceae</taxon>
        <taxon>Pseudogymnoascus</taxon>
    </lineage>
</organism>
<dbReference type="InterPro" id="IPR036833">
    <property type="entry name" value="BetaGal_dom3_sf"/>
</dbReference>
<dbReference type="PANTHER" id="PTHR23421">
    <property type="entry name" value="BETA-GALACTOSIDASE RELATED"/>
    <property type="match status" value="1"/>
</dbReference>
<dbReference type="SUPFAM" id="SSF49785">
    <property type="entry name" value="Galactose-binding domain-like"/>
    <property type="match status" value="2"/>
</dbReference>
<keyword evidence="12" id="KW-1185">Reference proteome</keyword>
<dbReference type="InterPro" id="IPR025972">
    <property type="entry name" value="BetaGal_dom3"/>
</dbReference>
<keyword evidence="7" id="KW-0326">Glycosidase</keyword>
<evidence type="ECO:0000256" key="7">
    <source>
        <dbReference type="ARBA" id="ARBA00023295"/>
    </source>
</evidence>
<dbReference type="Gene3D" id="2.60.120.260">
    <property type="entry name" value="Galactose-binding domain-like"/>
    <property type="match status" value="2"/>
</dbReference>
<evidence type="ECO:0000256" key="2">
    <source>
        <dbReference type="ARBA" id="ARBA00009809"/>
    </source>
</evidence>
<reference evidence="12" key="2">
    <citation type="journal article" date="2018" name="Nat. Commun.">
        <title>Extreme sensitivity to ultraviolet light in the fungal pathogen causing white-nose syndrome of bats.</title>
        <authorList>
            <person name="Palmer J.M."/>
            <person name="Drees K.P."/>
            <person name="Foster J.T."/>
            <person name="Lindner D.L."/>
        </authorList>
    </citation>
    <scope>NUCLEOTIDE SEQUENCE [LARGE SCALE GENOMIC DNA]</scope>
    <source>
        <strain evidence="12">UAMH 10579</strain>
    </source>
</reference>
<dbReference type="AlphaFoldDB" id="A0A1B8GF50"/>
<dbReference type="FunFam" id="3.20.20.80:FF:000040">
    <property type="entry name" value="Beta-galactosidase A"/>
    <property type="match status" value="1"/>
</dbReference>
<dbReference type="STRING" id="342668.A0A1B8GF50"/>
<evidence type="ECO:0000256" key="8">
    <source>
        <dbReference type="RuleBase" id="RU003679"/>
    </source>
</evidence>
<evidence type="ECO:0000256" key="4">
    <source>
        <dbReference type="ARBA" id="ARBA00022729"/>
    </source>
</evidence>
<proteinExistence type="inferred from homology"/>
<evidence type="ECO:0000256" key="3">
    <source>
        <dbReference type="ARBA" id="ARBA00012756"/>
    </source>
</evidence>
<keyword evidence="4 9" id="KW-0732">Signal</keyword>
<accession>A0A1B8GF50</accession>
<feature type="signal peptide" evidence="9">
    <location>
        <begin position="1"/>
        <end position="19"/>
    </location>
</feature>
<evidence type="ECO:0000313" key="11">
    <source>
        <dbReference type="EMBL" id="OBT94455.1"/>
    </source>
</evidence>
<dbReference type="InterPro" id="IPR025300">
    <property type="entry name" value="BetaGal_jelly_roll_dom"/>
</dbReference>
<comment type="similarity">
    <text evidence="2 8">Belongs to the glycosyl hydrolase 35 family.</text>
</comment>
<keyword evidence="5" id="KW-0378">Hydrolase</keyword>
<dbReference type="GO" id="GO:0005975">
    <property type="term" value="P:carbohydrate metabolic process"/>
    <property type="evidence" value="ECO:0007669"/>
    <property type="project" value="InterPro"/>
</dbReference>
<dbReference type="Pfam" id="PF13364">
    <property type="entry name" value="BetaGal_ABD2"/>
    <property type="match status" value="2"/>
</dbReference>
<evidence type="ECO:0000259" key="10">
    <source>
        <dbReference type="SMART" id="SM01029"/>
    </source>
</evidence>
<name>A0A1B8GF50_9PEZI</name>
<evidence type="ECO:0000256" key="9">
    <source>
        <dbReference type="SAM" id="SignalP"/>
    </source>
</evidence>
<dbReference type="InterPro" id="IPR018954">
    <property type="entry name" value="Betagal_dom2"/>
</dbReference>
<dbReference type="InterPro" id="IPR001944">
    <property type="entry name" value="Glycoside_Hdrlase_35"/>
</dbReference>
<reference evidence="11 12" key="1">
    <citation type="submission" date="2016-03" db="EMBL/GenBank/DDBJ databases">
        <title>Comparative genomics of Pseudogymnoascus destructans, the fungus causing white-nose syndrome of bats.</title>
        <authorList>
            <person name="Palmer J.M."/>
            <person name="Drees K.P."/>
            <person name="Foster J.T."/>
            <person name="Lindner D.L."/>
        </authorList>
    </citation>
    <scope>NUCLEOTIDE SEQUENCE [LARGE SCALE GENOMIC DNA]</scope>
    <source>
        <strain evidence="11 12">UAMH 10579</strain>
    </source>
</reference>
<protein>
    <recommendedName>
        <fullName evidence="3">beta-galactosidase</fullName>
        <ecNumber evidence="3">3.2.1.23</ecNumber>
    </recommendedName>
</protein>
<sequence length="978" mass="108454">MHLFKLFVGLFALLWTAHATDNGLQKIVEWDGYSLMINGKREFIYSAEFHYQRMPVPEIWLDILQKLRANGFNTVSLYFFWSYHSASRDVYDFETSGKNVQRLLDYCKEAGLYVIARSGPYINAETNGGGFALWGSDGSMGNLRTSDETYHQAWLPWVAKMGKIIADNEITKGGPVILNQLENELQETSHVATASAVVYMEQLKKAFLDAGVTVPSSHNEKGQRSMSWSTDYQDVGGSVNVYGLDSYPGGTSCTNINSGYNVVRNYYQWFSNYSYTQPSYVPEFEGGWFSPWGGKFYDECLAEHSPEFADIYYKNNVGQRITMQNLYMTWGGTNWGHSAAPVVYTSYDYSAPLRETRQQWDKLYQTKLLGLFTRVSKDLLKTYMVGNGTGWSVSTDAIWTWQLANPDTKAGFYVVQHAATNSRNNETFSIDLTTSKGNVSVPNVSLTGRQSKLIVTDYTFGKHALLYSTAEVLTYGVFDVDVLVFYLREGDIGQFAFKGMPAHLTYKVYGKSKLTSATTDGTTAYTYTQGPGTSVVKFSDGTIVYLLELWTAWQFWAPSTSKNPTVEADKQVFVIGPYLARSAYVQHGDVFVSGDSNSTTTLEVYAGSSVRNIVWNGKRLPTTKTAWGSVTAKIAGTEHRHISLPEFKNWRSADSLPEINPDYDDSKWVVCDKQTTLSPVAPTTLPVLFASDYGFYAGAKVYRGYFDGTSATFVNLTTSGGFAFGFNAWLNGKLIGGHGGDPAQSNLISQLSFANATLRATNNVLVVLVDYHGHDETSTAKGVENPRGILGASLSTGPFKTWKIQGNAGGPANIDPVRGPMNEGGLYAERLGWHLPGFDVSKWSRSDGPTTGLAKSGVQFYVTTFRLAIDADLDAPLGIEFSAPAGTVARLMFWINGYQFGKAVFHIGPQLRFPVPPGIINNRGENTLTISLWAQTDEGAKVSEVKLINYGLYQTDFEFNADWKYLQPKYVGGREKYA</sequence>
<dbReference type="InterPro" id="IPR037110">
    <property type="entry name" value="Betagal_dom2_sf"/>
</dbReference>
<feature type="chain" id="PRO_5008608513" description="beta-galactosidase" evidence="9">
    <location>
        <begin position="20"/>
        <end position="978"/>
    </location>
</feature>
<feature type="domain" description="Beta-galactosidase" evidence="10">
    <location>
        <begin position="378"/>
        <end position="555"/>
    </location>
</feature>
<evidence type="ECO:0000256" key="6">
    <source>
        <dbReference type="ARBA" id="ARBA00023180"/>
    </source>
</evidence>
<evidence type="ECO:0000256" key="5">
    <source>
        <dbReference type="ARBA" id="ARBA00022801"/>
    </source>
</evidence>
<dbReference type="OrthoDB" id="1657402at2759"/>
<dbReference type="GO" id="GO:0004565">
    <property type="term" value="F:beta-galactosidase activity"/>
    <property type="evidence" value="ECO:0007669"/>
    <property type="project" value="UniProtKB-EC"/>
</dbReference>
<dbReference type="SMART" id="SM01029">
    <property type="entry name" value="BetaGal_dom2"/>
    <property type="match status" value="1"/>
</dbReference>
<dbReference type="SUPFAM" id="SSF51445">
    <property type="entry name" value="(Trans)glycosidases"/>
    <property type="match status" value="1"/>
</dbReference>
<dbReference type="SUPFAM" id="SSF51011">
    <property type="entry name" value="Glycosyl hydrolase domain"/>
    <property type="match status" value="1"/>
</dbReference>
<gene>
    <name evidence="11" type="ORF">VE01_07227</name>
</gene>
<dbReference type="FunFam" id="2.60.120.260:FF:000065">
    <property type="entry name" value="Beta-galactosidase A"/>
    <property type="match status" value="1"/>
</dbReference>
<evidence type="ECO:0000256" key="1">
    <source>
        <dbReference type="ARBA" id="ARBA00001412"/>
    </source>
</evidence>
<dbReference type="PRINTS" id="PR00742">
    <property type="entry name" value="GLHYDRLASE35"/>
</dbReference>
<evidence type="ECO:0000313" key="12">
    <source>
        <dbReference type="Proteomes" id="UP000091956"/>
    </source>
</evidence>
<dbReference type="Pfam" id="PF01301">
    <property type="entry name" value="Glyco_hydro_35"/>
    <property type="match status" value="1"/>
</dbReference>
<dbReference type="Pfam" id="PF13363">
    <property type="entry name" value="BetaGal_dom3"/>
    <property type="match status" value="1"/>
</dbReference>